<reference evidence="5" key="1">
    <citation type="submission" date="2021-03" db="EMBL/GenBank/DDBJ databases">
        <authorList>
            <person name="Wang G."/>
        </authorList>
    </citation>
    <scope>NUCLEOTIDE SEQUENCE</scope>
    <source>
        <strain evidence="5">KCTC 12899</strain>
    </source>
</reference>
<accession>A0A8J7U3P8</accession>
<keyword evidence="6" id="KW-1185">Reference proteome</keyword>
<dbReference type="InterPro" id="IPR006145">
    <property type="entry name" value="PsdUridine_synth_RsuA/RluA"/>
</dbReference>
<evidence type="ECO:0000256" key="2">
    <source>
        <dbReference type="PROSITE-ProRule" id="PRU00182"/>
    </source>
</evidence>
<dbReference type="SUPFAM" id="SSF55120">
    <property type="entry name" value="Pseudouridine synthase"/>
    <property type="match status" value="1"/>
</dbReference>
<evidence type="ECO:0000313" key="6">
    <source>
        <dbReference type="Proteomes" id="UP000664417"/>
    </source>
</evidence>
<evidence type="ECO:0000259" key="4">
    <source>
        <dbReference type="Pfam" id="PF00849"/>
    </source>
</evidence>
<feature type="region of interest" description="Disordered" evidence="3">
    <location>
        <begin position="276"/>
        <end position="312"/>
    </location>
</feature>
<proteinExistence type="inferred from homology"/>
<dbReference type="GO" id="GO:0000455">
    <property type="term" value="P:enzyme-directed rRNA pseudouridine synthesis"/>
    <property type="evidence" value="ECO:0007669"/>
    <property type="project" value="TreeGrafter"/>
</dbReference>
<sequence length="312" mass="34544">MSRLHHIQRVFRGAPQPFHQVVTTLTGLSNDQARLIITMGGAYLGKHRCKDPERAIRAGQAVQIYFRLPLVYEPIAFESAWIHRREKGLIVADKPAGLPTQGRRDADYLAFYECLKTYCGGYVGLHHRLDQDTSGLMLFTRDKSWNKDVGRLFSEQRIHKTYLAVAQGVWPKDAGPRLRVDAPILGKRTATGTCQVVAPAGKPAQTEFTLLAQREGLLLLRAKPITGRTHQIRVHAAHLGLPLWGDGLYGAPRDGGSFLLHCAGLRWPKTGRVPAGAPWSAPNSPAWDTLPNPLRDAARAAQPDPDPEEPRC</sequence>
<dbReference type="GO" id="GO:0009982">
    <property type="term" value="F:pseudouridine synthase activity"/>
    <property type="evidence" value="ECO:0007669"/>
    <property type="project" value="InterPro"/>
</dbReference>
<organism evidence="5 6">
    <name type="scientific">Acanthopleuribacter pedis</name>
    <dbReference type="NCBI Taxonomy" id="442870"/>
    <lineage>
        <taxon>Bacteria</taxon>
        <taxon>Pseudomonadati</taxon>
        <taxon>Acidobacteriota</taxon>
        <taxon>Holophagae</taxon>
        <taxon>Acanthopleuribacterales</taxon>
        <taxon>Acanthopleuribacteraceae</taxon>
        <taxon>Acanthopleuribacter</taxon>
    </lineage>
</organism>
<name>A0A8J7U3P8_9BACT</name>
<evidence type="ECO:0000256" key="3">
    <source>
        <dbReference type="SAM" id="MobiDB-lite"/>
    </source>
</evidence>
<comment type="similarity">
    <text evidence="1">Belongs to the pseudouridine synthase RluA family.</text>
</comment>
<gene>
    <name evidence="5" type="ORF">J3U88_11020</name>
</gene>
<dbReference type="InterPro" id="IPR050188">
    <property type="entry name" value="RluA_PseudoU_synthase"/>
</dbReference>
<dbReference type="GO" id="GO:0140098">
    <property type="term" value="F:catalytic activity, acting on RNA"/>
    <property type="evidence" value="ECO:0007669"/>
    <property type="project" value="UniProtKB-ARBA"/>
</dbReference>
<dbReference type="PANTHER" id="PTHR21600">
    <property type="entry name" value="MITOCHONDRIAL RNA PSEUDOURIDINE SYNTHASE"/>
    <property type="match status" value="1"/>
</dbReference>
<dbReference type="EMBL" id="JAFREP010000008">
    <property type="protein sequence ID" value="MBO1318989.1"/>
    <property type="molecule type" value="Genomic_DNA"/>
</dbReference>
<comment type="caution">
    <text evidence="5">The sequence shown here is derived from an EMBL/GenBank/DDBJ whole genome shotgun (WGS) entry which is preliminary data.</text>
</comment>
<evidence type="ECO:0000256" key="1">
    <source>
        <dbReference type="ARBA" id="ARBA00010876"/>
    </source>
</evidence>
<dbReference type="InterPro" id="IPR020103">
    <property type="entry name" value="PsdUridine_synth_cat_dom_sf"/>
</dbReference>
<dbReference type="GO" id="GO:0003723">
    <property type="term" value="F:RNA binding"/>
    <property type="evidence" value="ECO:0007669"/>
    <property type="project" value="UniProtKB-KW"/>
</dbReference>
<dbReference type="PROSITE" id="PS50889">
    <property type="entry name" value="S4"/>
    <property type="match status" value="1"/>
</dbReference>
<dbReference type="Gene3D" id="3.30.2350.10">
    <property type="entry name" value="Pseudouridine synthase"/>
    <property type="match status" value="1"/>
</dbReference>
<dbReference type="Pfam" id="PF00849">
    <property type="entry name" value="PseudoU_synth_2"/>
    <property type="match status" value="1"/>
</dbReference>
<dbReference type="CDD" id="cd02869">
    <property type="entry name" value="PseudoU_synth_RluA_like"/>
    <property type="match status" value="1"/>
</dbReference>
<dbReference type="Proteomes" id="UP000664417">
    <property type="component" value="Unassembled WGS sequence"/>
</dbReference>
<evidence type="ECO:0000313" key="5">
    <source>
        <dbReference type="EMBL" id="MBO1318989.1"/>
    </source>
</evidence>
<dbReference type="AlphaFoldDB" id="A0A8J7U3P8"/>
<protein>
    <submittedName>
        <fullName evidence="5">RNA pseudouridine synthase</fullName>
    </submittedName>
</protein>
<feature type="domain" description="Pseudouridine synthase RsuA/RluA-like" evidence="4">
    <location>
        <begin position="89"/>
        <end position="238"/>
    </location>
</feature>
<dbReference type="RefSeq" id="WP_207858810.1">
    <property type="nucleotide sequence ID" value="NZ_JAFREP010000008.1"/>
</dbReference>
<dbReference type="PANTHER" id="PTHR21600:SF87">
    <property type="entry name" value="RNA PSEUDOURIDYLATE SYNTHASE DOMAIN-CONTAINING PROTEIN 1"/>
    <property type="match status" value="1"/>
</dbReference>
<keyword evidence="2" id="KW-0694">RNA-binding</keyword>